<reference evidence="1 2" key="1">
    <citation type="submission" date="2014-04" db="EMBL/GenBank/DDBJ databases">
        <authorList>
            <consortium name="DOE Joint Genome Institute"/>
            <person name="Kuo A."/>
            <person name="Kohler A."/>
            <person name="Nagy L.G."/>
            <person name="Floudas D."/>
            <person name="Copeland A."/>
            <person name="Barry K.W."/>
            <person name="Cichocki N."/>
            <person name="Veneault-Fourrey C."/>
            <person name="LaButti K."/>
            <person name="Lindquist E.A."/>
            <person name="Lipzen A."/>
            <person name="Lundell T."/>
            <person name="Morin E."/>
            <person name="Murat C."/>
            <person name="Sun H."/>
            <person name="Tunlid A."/>
            <person name="Henrissat B."/>
            <person name="Grigoriev I.V."/>
            <person name="Hibbett D.S."/>
            <person name="Martin F."/>
            <person name="Nordberg H.P."/>
            <person name="Cantor M.N."/>
            <person name="Hua S.X."/>
        </authorList>
    </citation>
    <scope>NUCLEOTIDE SEQUENCE [LARGE SCALE GENOMIC DNA]</scope>
    <source>
        <strain evidence="1 2">Foug A</strain>
    </source>
</reference>
<reference evidence="2" key="2">
    <citation type="submission" date="2015-01" db="EMBL/GenBank/DDBJ databases">
        <title>Evolutionary Origins and Diversification of the Mycorrhizal Mutualists.</title>
        <authorList>
            <consortium name="DOE Joint Genome Institute"/>
            <consortium name="Mycorrhizal Genomics Consortium"/>
            <person name="Kohler A."/>
            <person name="Kuo A."/>
            <person name="Nagy L.G."/>
            <person name="Floudas D."/>
            <person name="Copeland A."/>
            <person name="Barry K.W."/>
            <person name="Cichocki N."/>
            <person name="Veneault-Fourrey C."/>
            <person name="LaButti K."/>
            <person name="Lindquist E.A."/>
            <person name="Lipzen A."/>
            <person name="Lundell T."/>
            <person name="Morin E."/>
            <person name="Murat C."/>
            <person name="Riley R."/>
            <person name="Ohm R."/>
            <person name="Sun H."/>
            <person name="Tunlid A."/>
            <person name="Henrissat B."/>
            <person name="Grigoriev I.V."/>
            <person name="Hibbett D.S."/>
            <person name="Martin F."/>
        </authorList>
    </citation>
    <scope>NUCLEOTIDE SEQUENCE [LARGE SCALE GENOMIC DNA]</scope>
    <source>
        <strain evidence="2">Foug A</strain>
    </source>
</reference>
<dbReference type="AlphaFoldDB" id="A0A0C3DG71"/>
<protein>
    <recommendedName>
        <fullName evidence="3">HAT C-terminal dimerisation domain-containing protein</fullName>
    </recommendedName>
</protein>
<dbReference type="InParanoid" id="A0A0C3DG71"/>
<dbReference type="OrthoDB" id="3270501at2759"/>
<name>A0A0C3DG71_9AGAM</name>
<sequence length="53" mass="5928">PDPLMMYEGMQYGGGEKTPLQRIAFQLFAICTNSVSCECLFSMFGLILTHLHS</sequence>
<dbReference type="Proteomes" id="UP000053989">
    <property type="component" value="Unassembled WGS sequence"/>
</dbReference>
<proteinExistence type="predicted"/>
<dbReference type="EMBL" id="KN822141">
    <property type="protein sequence ID" value="KIM55076.1"/>
    <property type="molecule type" value="Genomic_DNA"/>
</dbReference>
<evidence type="ECO:0000313" key="2">
    <source>
        <dbReference type="Proteomes" id="UP000053989"/>
    </source>
</evidence>
<accession>A0A0C3DG71</accession>
<evidence type="ECO:0000313" key="1">
    <source>
        <dbReference type="EMBL" id="KIM55076.1"/>
    </source>
</evidence>
<feature type="non-terminal residue" evidence="1">
    <location>
        <position position="1"/>
    </location>
</feature>
<evidence type="ECO:0008006" key="3">
    <source>
        <dbReference type="Google" id="ProtNLM"/>
    </source>
</evidence>
<keyword evidence="2" id="KW-1185">Reference proteome</keyword>
<organism evidence="1 2">
    <name type="scientific">Scleroderma citrinum Foug A</name>
    <dbReference type="NCBI Taxonomy" id="1036808"/>
    <lineage>
        <taxon>Eukaryota</taxon>
        <taxon>Fungi</taxon>
        <taxon>Dikarya</taxon>
        <taxon>Basidiomycota</taxon>
        <taxon>Agaricomycotina</taxon>
        <taxon>Agaricomycetes</taxon>
        <taxon>Agaricomycetidae</taxon>
        <taxon>Boletales</taxon>
        <taxon>Sclerodermatineae</taxon>
        <taxon>Sclerodermataceae</taxon>
        <taxon>Scleroderma</taxon>
    </lineage>
</organism>
<dbReference type="HOGENOM" id="CLU_3074485_0_0_1"/>
<gene>
    <name evidence="1" type="ORF">SCLCIDRAFT_135388</name>
</gene>